<feature type="region of interest" description="Disordered" evidence="1">
    <location>
        <begin position="677"/>
        <end position="718"/>
    </location>
</feature>
<proteinExistence type="predicted"/>
<feature type="region of interest" description="Disordered" evidence="1">
    <location>
        <begin position="803"/>
        <end position="951"/>
    </location>
</feature>
<reference evidence="3" key="1">
    <citation type="journal article" date="2014" name="Genome Biol. Evol.">
        <title>Pangenome evidence for extensive interdomain horizontal transfer affecting lineage core and shell genes in uncultured planktonic thaumarchaeota and euryarchaeota.</title>
        <authorList>
            <person name="Deschamps P."/>
            <person name="Zivanovic Y."/>
            <person name="Moreira D."/>
            <person name="Rodriguez-Valera F."/>
            <person name="Lopez-Garcia P."/>
        </authorList>
    </citation>
    <scope>NUCLEOTIDE SEQUENCE</scope>
</reference>
<feature type="compositionally biased region" description="Low complexity" evidence="1">
    <location>
        <begin position="775"/>
        <end position="785"/>
    </location>
</feature>
<organism evidence="3">
    <name type="scientific">uncultured marine group II/III euryarchaeote KM3_174_A11</name>
    <dbReference type="NCBI Taxonomy" id="1457931"/>
    <lineage>
        <taxon>Archaea</taxon>
        <taxon>Methanobacteriati</taxon>
        <taxon>Methanobacteriota</taxon>
        <taxon>environmental samples</taxon>
    </lineage>
</organism>
<feature type="transmembrane region" description="Helical" evidence="2">
    <location>
        <begin position="599"/>
        <end position="619"/>
    </location>
</feature>
<feature type="compositionally biased region" description="Acidic residues" evidence="1">
    <location>
        <begin position="804"/>
        <end position="850"/>
    </location>
</feature>
<feature type="compositionally biased region" description="Pro residues" evidence="1">
    <location>
        <begin position="677"/>
        <end position="690"/>
    </location>
</feature>
<feature type="compositionally biased region" description="Acidic residues" evidence="1">
    <location>
        <begin position="861"/>
        <end position="921"/>
    </location>
</feature>
<evidence type="ECO:0000256" key="2">
    <source>
        <dbReference type="SAM" id="Phobius"/>
    </source>
</evidence>
<evidence type="ECO:0000313" key="3">
    <source>
        <dbReference type="EMBL" id="AIF04402.1"/>
    </source>
</evidence>
<accession>A0A075GQJ3</accession>
<dbReference type="AlphaFoldDB" id="A0A075GQJ3"/>
<keyword evidence="2" id="KW-0812">Transmembrane</keyword>
<dbReference type="EMBL" id="KF900707">
    <property type="protein sequence ID" value="AIF04402.1"/>
    <property type="molecule type" value="Genomic_DNA"/>
</dbReference>
<keyword evidence="2" id="KW-0472">Membrane</keyword>
<evidence type="ECO:0000256" key="1">
    <source>
        <dbReference type="SAM" id="MobiDB-lite"/>
    </source>
</evidence>
<keyword evidence="2" id="KW-1133">Transmembrane helix</keyword>
<protein>
    <submittedName>
        <fullName evidence="3">Uncharacterized protein</fullName>
    </submittedName>
</protein>
<feature type="region of interest" description="Disordered" evidence="1">
    <location>
        <begin position="735"/>
        <end position="791"/>
    </location>
</feature>
<name>A0A075GQJ3_9EURY</name>
<sequence>MSDIPLVRRQSSFVLLLISLLLASSLSSLMPHELVSQVSAVSGRSCGGPDNVTSIEILPPGPVSVKADGSQLFEITLKDSAGLVVDGSADWGTDNGTLVPQSSTSILYYPWAIGAHEVWACVGDVNKSVIVDVVIGVPVDLQLTADDHNITADETLDLDVLQFDSRGNSGPVTTFSSDWVVPEGSAIELIPGESPRWIPGPIGRFNISVSVDEYIDTWEVNVSRGAAQNLFIEHDSVSITSDEALDLTMVVADQRDNRWVVNGTWSMIENESSSWLTQDGATATFEGNSIGSYTVRAIYSGPDNGNVMMMDELTIQVTAGDIAQISLSGHDSDLLTGESVELLPIAKDLDGNIITDATFNWSVDGPSGNAAIDALNATFTALVRGQHNIYAEADGIPAQIRVQVDWSPPVDLNLTDANGDWYLTVVTGESLHLHVSGLDVMGSWHDYNPTWQVDGSHGTIEEAGGDGDFIFHAGGVGWIQLRAFVGQTEHTFLVNLLPGQLDHLVITAPEDGTQGETVQFTVGGFDVSGHPVAIPTCDVDIASSAGEATCEDDVWTLNLDNHGEQQSIRATYDGAESNPSFIDVQSTLLAGQLGTSEDVIALGSVFVGLLIAMLLVLAYRRAGRVAYGMEYEDDDEEDEHEPMPVSAPVPGLTGMPQPATAVVPMPPGIVLPPGQIPPPAAVGVPPPPSPDVARAIQRGKMGQRGKQSAPKPAAPPPAFLFGQGLAANSTTAALPQPQPGVFVQSKPEYGWGDSPSHPGPLSDGYGWVEGADSQATPPAEVAPATEAEEGGDLSNALAAFGTTDTEEEAEVVEDSEEVIVEADADEAEPEGEEIAGDDDSENDVDDDADVLTESGEREGEQADVDAEPESDEDSVVEDESELGDSEDWGSDWGDELDDPWAESDMAEDGSESEEDELEGESSEPGLGPMTEDGELLKPLPGTSAGETGWYLFSDGKPSLWEFRAVGWERVE</sequence>